<dbReference type="EMBL" id="AOHV01000042">
    <property type="protein sequence ID" value="ELY33883.1"/>
    <property type="molecule type" value="Genomic_DNA"/>
</dbReference>
<gene>
    <name evidence="1" type="ordered locus">HacjB3_03410</name>
    <name evidence="2" type="ORF">C497_15897</name>
</gene>
<name>D8J7H8_HALJB</name>
<protein>
    <submittedName>
        <fullName evidence="1">Uncharacterized protein</fullName>
    </submittedName>
</protein>
<dbReference type="RefSeq" id="WP_008418002.1">
    <property type="nucleotide sequence ID" value="NZ_AOHV01000042.1"/>
</dbReference>
<dbReference type="EMBL" id="CP002062">
    <property type="protein sequence ID" value="ADJ14073.1"/>
    <property type="molecule type" value="Genomic_DNA"/>
</dbReference>
<evidence type="ECO:0000313" key="1">
    <source>
        <dbReference type="EMBL" id="ADJ14073.1"/>
    </source>
</evidence>
<accession>D8J7H8</accession>
<keyword evidence="4" id="KW-1185">Reference proteome</keyword>
<dbReference type="Proteomes" id="UP000000390">
    <property type="component" value="Chromosome"/>
</dbReference>
<reference evidence="1 3" key="1">
    <citation type="journal article" date="2010" name="J. Bacteriol.">
        <title>Complete genome sequence of Halalkalicoccus jeotgali B3(T), an extremely halophilic archaeon.</title>
        <authorList>
            <person name="Roh S.W."/>
            <person name="Nam Y.D."/>
            <person name="Nam S.H."/>
            <person name="Choi S.H."/>
            <person name="Park H.S."/>
            <person name="Bae J.W."/>
        </authorList>
    </citation>
    <scope>NUCLEOTIDE SEQUENCE [LARGE SCALE GENOMIC DNA]</scope>
    <source>
        <strain evidence="1">B3</strain>
        <strain evidence="3">DSM 18796 / CECT 7217 / JCM 14584 / KCTC 4019 / B3</strain>
    </source>
</reference>
<dbReference type="Proteomes" id="UP000011645">
    <property type="component" value="Unassembled WGS sequence"/>
</dbReference>
<organism evidence="1 3">
    <name type="scientific">Halalkalicoccus jeotgali (strain DSM 18796 / CECT 7217 / JCM 14584 / KCTC 4019 / B3)</name>
    <dbReference type="NCBI Taxonomy" id="795797"/>
    <lineage>
        <taxon>Archaea</taxon>
        <taxon>Methanobacteriati</taxon>
        <taxon>Methanobacteriota</taxon>
        <taxon>Stenosarchaea group</taxon>
        <taxon>Halobacteria</taxon>
        <taxon>Halobacteriales</taxon>
        <taxon>Halococcaceae</taxon>
        <taxon>Halalkalicoccus</taxon>
    </lineage>
</organism>
<proteinExistence type="predicted"/>
<sequence>MDLAVVSSGYVGTTVAALGVQIEGEDWRLLLYARCSCPDTNSSATH</sequence>
<evidence type="ECO:0000313" key="4">
    <source>
        <dbReference type="Proteomes" id="UP000011645"/>
    </source>
</evidence>
<evidence type="ECO:0000313" key="3">
    <source>
        <dbReference type="Proteomes" id="UP000000390"/>
    </source>
</evidence>
<dbReference type="AlphaFoldDB" id="D8J7H8"/>
<dbReference type="PATRIC" id="fig|795797.18.peg.683"/>
<dbReference type="KEGG" id="hje:HacjB3_03410"/>
<dbReference type="HOGENOM" id="CLU_3178454_0_0_2"/>
<reference evidence="2 4" key="2">
    <citation type="journal article" date="2014" name="PLoS Genet.">
        <title>Phylogenetically driven sequencing of extremely halophilic archaea reveals strategies for static and dynamic osmo-response.</title>
        <authorList>
            <person name="Becker E.A."/>
            <person name="Seitzer P.M."/>
            <person name="Tritt A."/>
            <person name="Larsen D."/>
            <person name="Krusor M."/>
            <person name="Yao A.I."/>
            <person name="Wu D."/>
            <person name="Madern D."/>
            <person name="Eisen J.A."/>
            <person name="Darling A.E."/>
            <person name="Facciotti M.T."/>
        </authorList>
    </citation>
    <scope>NUCLEOTIDE SEQUENCE [LARGE SCALE GENOMIC DNA]</scope>
    <source>
        <strain evidence="2">B3</strain>
        <strain evidence="4">DSM 18796 / CECT 7217 / JCM 14584 / KCTC 4019 / B3</strain>
    </source>
</reference>
<evidence type="ECO:0000313" key="2">
    <source>
        <dbReference type="EMBL" id="ELY33883.1"/>
    </source>
</evidence>